<dbReference type="Pfam" id="PF13640">
    <property type="entry name" value="2OG-FeII_Oxy_3"/>
    <property type="match status" value="1"/>
</dbReference>
<sequence length="170" mass="18654">MYDTGRAITLSDAAVVSATSGLVHNDKVRKAKVGFFDKAHWISQICLHYGCLANRDLWQYDIAEMQGTQFSTYEAGDFFNWHRDSAPGADQPHAAPTPPRRVVTVIIMLSDGGSYEGGDFMLRDASHAELIDPAFRARGSVVAFPSCVLHQVSRMVSGHRAGVVGWLMGR</sequence>
<dbReference type="AlphaFoldDB" id="A0A192B1F2"/>
<proteinExistence type="predicted"/>
<protein>
    <recommendedName>
        <fullName evidence="1">Fe2OG dioxygenase domain-containing protein</fullName>
    </recommendedName>
</protein>
<dbReference type="KEGG" id="pox:MB84_31085"/>
<dbReference type="InterPro" id="IPR005123">
    <property type="entry name" value="Oxoglu/Fe-dep_dioxygenase_dom"/>
</dbReference>
<evidence type="ECO:0000259" key="1">
    <source>
        <dbReference type="PROSITE" id="PS51471"/>
    </source>
</evidence>
<keyword evidence="3" id="KW-1185">Reference proteome</keyword>
<feature type="domain" description="Fe2OG dioxygenase" evidence="1">
    <location>
        <begin position="61"/>
        <end position="169"/>
    </location>
</feature>
<dbReference type="PROSITE" id="PS51471">
    <property type="entry name" value="FE2OG_OXY"/>
    <property type="match status" value="1"/>
</dbReference>
<dbReference type="Gene3D" id="2.60.120.620">
    <property type="entry name" value="q2cbj1_9rhob like domain"/>
    <property type="match status" value="1"/>
</dbReference>
<gene>
    <name evidence="2" type="ORF">MB84_31085</name>
</gene>
<reference evidence="2" key="1">
    <citation type="submission" date="2016-06" db="EMBL/GenBank/DDBJ databases">
        <title>Pandoraea oxalativorans DSM 23570 Genome Sequencing.</title>
        <authorList>
            <person name="Ee R."/>
            <person name="Lim Y.-L."/>
            <person name="Yong D."/>
            <person name="Yin W.-F."/>
            <person name="Chan K.-G."/>
        </authorList>
    </citation>
    <scope>NUCLEOTIDE SEQUENCE</scope>
    <source>
        <strain evidence="2">DSM 23570</strain>
    </source>
</reference>
<evidence type="ECO:0000313" key="2">
    <source>
        <dbReference type="EMBL" id="ANJ87107.1"/>
    </source>
</evidence>
<evidence type="ECO:0000313" key="3">
    <source>
        <dbReference type="Proteomes" id="UP000035050"/>
    </source>
</evidence>
<dbReference type="InterPro" id="IPR044862">
    <property type="entry name" value="Pro_4_hyd_alph_FE2OG_OXY"/>
</dbReference>
<name>A0A192B1F2_9BURK</name>
<organism evidence="2 3">
    <name type="scientific">Pandoraea oxalativorans</name>
    <dbReference type="NCBI Taxonomy" id="573737"/>
    <lineage>
        <taxon>Bacteria</taxon>
        <taxon>Pseudomonadati</taxon>
        <taxon>Pseudomonadota</taxon>
        <taxon>Betaproteobacteria</taxon>
        <taxon>Burkholderiales</taxon>
        <taxon>Burkholderiaceae</taxon>
        <taxon>Pandoraea</taxon>
    </lineage>
</organism>
<dbReference type="Proteomes" id="UP000035050">
    <property type="component" value="Chromosome"/>
</dbReference>
<accession>A0A192B1F2</accession>
<dbReference type="EMBL" id="CP011253">
    <property type="protein sequence ID" value="ANJ87107.1"/>
    <property type="molecule type" value="Genomic_DNA"/>
</dbReference>